<name>A0ABV0TLP4_9TELE</name>
<proteinExistence type="predicted"/>
<organism evidence="1 2">
    <name type="scientific">Ilyodon furcidens</name>
    <name type="common">goldbreast splitfin</name>
    <dbReference type="NCBI Taxonomy" id="33524"/>
    <lineage>
        <taxon>Eukaryota</taxon>
        <taxon>Metazoa</taxon>
        <taxon>Chordata</taxon>
        <taxon>Craniata</taxon>
        <taxon>Vertebrata</taxon>
        <taxon>Euteleostomi</taxon>
        <taxon>Actinopterygii</taxon>
        <taxon>Neopterygii</taxon>
        <taxon>Teleostei</taxon>
        <taxon>Neoteleostei</taxon>
        <taxon>Acanthomorphata</taxon>
        <taxon>Ovalentaria</taxon>
        <taxon>Atherinomorphae</taxon>
        <taxon>Cyprinodontiformes</taxon>
        <taxon>Goodeidae</taxon>
        <taxon>Ilyodon</taxon>
    </lineage>
</organism>
<evidence type="ECO:0000313" key="2">
    <source>
        <dbReference type="Proteomes" id="UP001482620"/>
    </source>
</evidence>
<sequence>MKVLERLLLAHLSKQTVNHQDLLQFIAVELELKMPSYTCFNKPTVIWTKPAALLLTLSPRPGSATLRTYRISTYGLRLET</sequence>
<comment type="caution">
    <text evidence="1">The sequence shown here is derived from an EMBL/GenBank/DDBJ whole genome shotgun (WGS) entry which is preliminary data.</text>
</comment>
<protein>
    <submittedName>
        <fullName evidence="1">Uncharacterized protein</fullName>
    </submittedName>
</protein>
<dbReference type="Proteomes" id="UP001482620">
    <property type="component" value="Unassembled WGS sequence"/>
</dbReference>
<dbReference type="EMBL" id="JAHRIQ010036035">
    <property type="protein sequence ID" value="MEQ2232768.1"/>
    <property type="molecule type" value="Genomic_DNA"/>
</dbReference>
<gene>
    <name evidence="1" type="ORF">ILYODFUR_014909</name>
</gene>
<accession>A0ABV0TLP4</accession>
<keyword evidence="2" id="KW-1185">Reference proteome</keyword>
<evidence type="ECO:0000313" key="1">
    <source>
        <dbReference type="EMBL" id="MEQ2232768.1"/>
    </source>
</evidence>
<reference evidence="1 2" key="1">
    <citation type="submission" date="2021-06" db="EMBL/GenBank/DDBJ databases">
        <authorList>
            <person name="Palmer J.M."/>
        </authorList>
    </citation>
    <scope>NUCLEOTIDE SEQUENCE [LARGE SCALE GENOMIC DNA]</scope>
    <source>
        <strain evidence="2">if_2019</strain>
        <tissue evidence="1">Muscle</tissue>
    </source>
</reference>